<reference evidence="2 3" key="1">
    <citation type="journal article" date="2014" name="Agronomy (Basel)">
        <title>A Draft Genome Sequence for Ensete ventricosum, the Drought-Tolerant Tree Against Hunger.</title>
        <authorList>
            <person name="Harrison J."/>
            <person name="Moore K.A."/>
            <person name="Paszkiewicz K."/>
            <person name="Jones T."/>
            <person name="Grant M."/>
            <person name="Ambacheew D."/>
            <person name="Muzemil S."/>
            <person name="Studholme D.J."/>
        </authorList>
    </citation>
    <scope>NUCLEOTIDE SEQUENCE [LARGE SCALE GENOMIC DNA]</scope>
</reference>
<dbReference type="Proteomes" id="UP000287651">
    <property type="component" value="Unassembled WGS sequence"/>
</dbReference>
<gene>
    <name evidence="2" type="ORF">B296_00026938</name>
</gene>
<feature type="compositionally biased region" description="Polar residues" evidence="1">
    <location>
        <begin position="75"/>
        <end position="89"/>
    </location>
</feature>
<name>A0A427AI71_ENSVE</name>
<protein>
    <submittedName>
        <fullName evidence="2">Uncharacterized protein</fullName>
    </submittedName>
</protein>
<evidence type="ECO:0000313" key="2">
    <source>
        <dbReference type="EMBL" id="RRT75842.1"/>
    </source>
</evidence>
<proteinExistence type="predicted"/>
<feature type="compositionally biased region" description="Basic and acidic residues" evidence="1">
    <location>
        <begin position="144"/>
        <end position="155"/>
    </location>
</feature>
<feature type="compositionally biased region" description="Basic residues" evidence="1">
    <location>
        <begin position="34"/>
        <end position="45"/>
    </location>
</feature>
<feature type="region of interest" description="Disordered" evidence="1">
    <location>
        <begin position="1"/>
        <end position="163"/>
    </location>
</feature>
<evidence type="ECO:0000256" key="1">
    <source>
        <dbReference type="SAM" id="MobiDB-lite"/>
    </source>
</evidence>
<evidence type="ECO:0000313" key="3">
    <source>
        <dbReference type="Proteomes" id="UP000287651"/>
    </source>
</evidence>
<dbReference type="EMBL" id="AMZH03002362">
    <property type="protein sequence ID" value="RRT75842.1"/>
    <property type="molecule type" value="Genomic_DNA"/>
</dbReference>
<sequence length="193" mass="20956">MSQERPTSNPNTEHPGGSTMSSHQPCSRSVKLPAYRRKKRARYYPHRIVTGGCSMTRGLLPQIPDSLPSRRASHRNNQSVSRSHPTNPNADWDDPSHCPLHPSTGPSVDAPASACPSADVAVGSTPVKVVPRRTPRRSTPPPGRSHDREPERLGESTDEPLPRCYASPARAGCCFLRLNQLGEGTTSPSQLEA</sequence>
<comment type="caution">
    <text evidence="2">The sequence shown here is derived from an EMBL/GenBank/DDBJ whole genome shotgun (WGS) entry which is preliminary data.</text>
</comment>
<dbReference type="AlphaFoldDB" id="A0A427AI71"/>
<organism evidence="2 3">
    <name type="scientific">Ensete ventricosum</name>
    <name type="common">Abyssinian banana</name>
    <name type="synonym">Musa ensete</name>
    <dbReference type="NCBI Taxonomy" id="4639"/>
    <lineage>
        <taxon>Eukaryota</taxon>
        <taxon>Viridiplantae</taxon>
        <taxon>Streptophyta</taxon>
        <taxon>Embryophyta</taxon>
        <taxon>Tracheophyta</taxon>
        <taxon>Spermatophyta</taxon>
        <taxon>Magnoliopsida</taxon>
        <taxon>Liliopsida</taxon>
        <taxon>Zingiberales</taxon>
        <taxon>Musaceae</taxon>
        <taxon>Ensete</taxon>
    </lineage>
</organism>
<feature type="compositionally biased region" description="Polar residues" evidence="1">
    <location>
        <begin position="1"/>
        <end position="27"/>
    </location>
</feature>
<accession>A0A427AI71</accession>